<dbReference type="RefSeq" id="XP_040662137.1">
    <property type="nucleotide sequence ID" value="XM_040815941.1"/>
</dbReference>
<organism evidence="2 3">
    <name type="scientific">Aspergillus versicolor CBS 583.65</name>
    <dbReference type="NCBI Taxonomy" id="1036611"/>
    <lineage>
        <taxon>Eukaryota</taxon>
        <taxon>Fungi</taxon>
        <taxon>Dikarya</taxon>
        <taxon>Ascomycota</taxon>
        <taxon>Pezizomycotina</taxon>
        <taxon>Eurotiomycetes</taxon>
        <taxon>Eurotiomycetidae</taxon>
        <taxon>Eurotiales</taxon>
        <taxon>Aspergillaceae</taxon>
        <taxon>Aspergillus</taxon>
        <taxon>Aspergillus subgen. Nidulantes</taxon>
    </lineage>
</organism>
<feature type="compositionally biased region" description="Low complexity" evidence="1">
    <location>
        <begin position="1"/>
        <end position="15"/>
    </location>
</feature>
<keyword evidence="3" id="KW-1185">Reference proteome</keyword>
<dbReference type="AlphaFoldDB" id="A0A1L9P4J9"/>
<reference evidence="3" key="1">
    <citation type="journal article" date="2017" name="Genome Biol.">
        <title>Comparative genomics reveals high biological diversity and specific adaptations in the industrially and medically important fungal genus Aspergillus.</title>
        <authorList>
            <person name="de Vries R.P."/>
            <person name="Riley R."/>
            <person name="Wiebenga A."/>
            <person name="Aguilar-Osorio G."/>
            <person name="Amillis S."/>
            <person name="Uchima C.A."/>
            <person name="Anderluh G."/>
            <person name="Asadollahi M."/>
            <person name="Askin M."/>
            <person name="Barry K."/>
            <person name="Battaglia E."/>
            <person name="Bayram O."/>
            <person name="Benocci T."/>
            <person name="Braus-Stromeyer S.A."/>
            <person name="Caldana C."/>
            <person name="Canovas D."/>
            <person name="Cerqueira G.C."/>
            <person name="Chen F."/>
            <person name="Chen W."/>
            <person name="Choi C."/>
            <person name="Clum A."/>
            <person name="Dos Santos R.A."/>
            <person name="Damasio A.R."/>
            <person name="Diallinas G."/>
            <person name="Emri T."/>
            <person name="Fekete E."/>
            <person name="Flipphi M."/>
            <person name="Freyberg S."/>
            <person name="Gallo A."/>
            <person name="Gournas C."/>
            <person name="Habgood R."/>
            <person name="Hainaut M."/>
            <person name="Harispe M.L."/>
            <person name="Henrissat B."/>
            <person name="Hilden K.S."/>
            <person name="Hope R."/>
            <person name="Hossain A."/>
            <person name="Karabika E."/>
            <person name="Karaffa L."/>
            <person name="Karanyi Z."/>
            <person name="Krasevec N."/>
            <person name="Kuo A."/>
            <person name="Kusch H."/>
            <person name="LaButti K."/>
            <person name="Lagendijk E.L."/>
            <person name="Lapidus A."/>
            <person name="Levasseur A."/>
            <person name="Lindquist E."/>
            <person name="Lipzen A."/>
            <person name="Logrieco A.F."/>
            <person name="MacCabe A."/>
            <person name="Maekelae M.R."/>
            <person name="Malavazi I."/>
            <person name="Melin P."/>
            <person name="Meyer V."/>
            <person name="Mielnichuk N."/>
            <person name="Miskei M."/>
            <person name="Molnar A.P."/>
            <person name="Mule G."/>
            <person name="Ngan C.Y."/>
            <person name="Orejas M."/>
            <person name="Orosz E."/>
            <person name="Ouedraogo J.P."/>
            <person name="Overkamp K.M."/>
            <person name="Park H.-S."/>
            <person name="Perrone G."/>
            <person name="Piumi F."/>
            <person name="Punt P.J."/>
            <person name="Ram A.F."/>
            <person name="Ramon A."/>
            <person name="Rauscher S."/>
            <person name="Record E."/>
            <person name="Riano-Pachon D.M."/>
            <person name="Robert V."/>
            <person name="Roehrig J."/>
            <person name="Ruller R."/>
            <person name="Salamov A."/>
            <person name="Salih N.S."/>
            <person name="Samson R.A."/>
            <person name="Sandor E."/>
            <person name="Sanguinetti M."/>
            <person name="Schuetze T."/>
            <person name="Sepcic K."/>
            <person name="Shelest E."/>
            <person name="Sherlock G."/>
            <person name="Sophianopoulou V."/>
            <person name="Squina F.M."/>
            <person name="Sun H."/>
            <person name="Susca A."/>
            <person name="Todd R.B."/>
            <person name="Tsang A."/>
            <person name="Unkles S.E."/>
            <person name="van de Wiele N."/>
            <person name="van Rossen-Uffink D."/>
            <person name="Oliveira J.V."/>
            <person name="Vesth T.C."/>
            <person name="Visser J."/>
            <person name="Yu J.-H."/>
            <person name="Zhou M."/>
            <person name="Andersen M.R."/>
            <person name="Archer D.B."/>
            <person name="Baker S.E."/>
            <person name="Benoit I."/>
            <person name="Brakhage A.A."/>
            <person name="Braus G.H."/>
            <person name="Fischer R."/>
            <person name="Frisvad J.C."/>
            <person name="Goldman G.H."/>
            <person name="Houbraken J."/>
            <person name="Oakley B."/>
            <person name="Pocsi I."/>
            <person name="Scazzocchio C."/>
            <person name="Seiboth B."/>
            <person name="vanKuyk P.A."/>
            <person name="Wortman J."/>
            <person name="Dyer P.S."/>
            <person name="Grigoriev I.V."/>
        </authorList>
    </citation>
    <scope>NUCLEOTIDE SEQUENCE [LARGE SCALE GENOMIC DNA]</scope>
    <source>
        <strain evidence="3">CBS 583.65</strain>
    </source>
</reference>
<feature type="region of interest" description="Disordered" evidence="1">
    <location>
        <begin position="66"/>
        <end position="142"/>
    </location>
</feature>
<evidence type="ECO:0000313" key="2">
    <source>
        <dbReference type="EMBL" id="OJI96374.1"/>
    </source>
</evidence>
<dbReference type="OrthoDB" id="5421770at2759"/>
<feature type="compositionally biased region" description="Basic and acidic residues" evidence="1">
    <location>
        <begin position="77"/>
        <end position="94"/>
    </location>
</feature>
<accession>A0A1L9P4J9</accession>
<gene>
    <name evidence="2" type="ORF">ASPVEDRAFT_67297</name>
</gene>
<feature type="compositionally biased region" description="Polar residues" evidence="1">
    <location>
        <begin position="24"/>
        <end position="34"/>
    </location>
</feature>
<feature type="region of interest" description="Disordered" evidence="1">
    <location>
        <begin position="1"/>
        <end position="54"/>
    </location>
</feature>
<protein>
    <submittedName>
        <fullName evidence="2">Uncharacterized protein</fullName>
    </submittedName>
</protein>
<name>A0A1L9P4J9_ASPVE</name>
<sequence length="197" mass="21155">MASNNDSNNTGNSDDPASQDARFGQSTITNNEQADISGVGEALGYTNVNSVGNRFRKMRDKYGFTGLECTNGSGISMKEKPSSPKKDADGPDKPTKRRPGRPPKKDTPRKGAKISTADPMPATGPVAKNGDGTEEGNNDDQWSKSYYSLSLDLKEMTSLLEYLGYEGVGLTEFEGHNLTAGYWDDTTEVELGINATG</sequence>
<dbReference type="VEuPathDB" id="FungiDB:ASPVEDRAFT_67297"/>
<dbReference type="GeneID" id="63731452"/>
<evidence type="ECO:0000256" key="1">
    <source>
        <dbReference type="SAM" id="MobiDB-lite"/>
    </source>
</evidence>
<dbReference type="EMBL" id="KV878125">
    <property type="protein sequence ID" value="OJI96374.1"/>
    <property type="molecule type" value="Genomic_DNA"/>
</dbReference>
<dbReference type="Proteomes" id="UP000184073">
    <property type="component" value="Unassembled WGS sequence"/>
</dbReference>
<evidence type="ECO:0000313" key="3">
    <source>
        <dbReference type="Proteomes" id="UP000184073"/>
    </source>
</evidence>
<proteinExistence type="predicted"/>